<dbReference type="AlphaFoldDB" id="A0A6J1Q4Q0"/>
<gene>
    <name evidence="2" type="primary">LOC112457698</name>
</gene>
<dbReference type="GeneID" id="112457698"/>
<feature type="non-terminal residue" evidence="2">
    <location>
        <position position="1"/>
    </location>
</feature>
<evidence type="ECO:0000313" key="1">
    <source>
        <dbReference type="Proteomes" id="UP000504618"/>
    </source>
</evidence>
<protein>
    <submittedName>
        <fullName evidence="2">Uncharacterized protein LOC112457698</fullName>
    </submittedName>
</protein>
<reference evidence="2" key="1">
    <citation type="submission" date="2025-08" db="UniProtKB">
        <authorList>
            <consortium name="RefSeq"/>
        </authorList>
    </citation>
    <scope>IDENTIFICATION</scope>
    <source>
        <tissue evidence="2">Whole body</tissue>
    </source>
</reference>
<dbReference type="RefSeq" id="XP_024876648.1">
    <property type="nucleotide sequence ID" value="XM_025020880.1"/>
</dbReference>
<proteinExistence type="predicted"/>
<dbReference type="OrthoDB" id="414666at2759"/>
<evidence type="ECO:0000313" key="2">
    <source>
        <dbReference type="RefSeq" id="XP_024876648.1"/>
    </source>
</evidence>
<accession>A0A6J1Q4Q0</accession>
<dbReference type="Proteomes" id="UP000504618">
    <property type="component" value="Unplaced"/>
</dbReference>
<sequence length="214" mass="24535">FIKDSVSKSQPKITATKHKHWMSDSTWELVEQRRKLKIKGADARELNSLSSKIQAACRKDKNLALQNICEELEYNAQRFETKDLYMKIRTITRQFKPKNWAIENSAGNCVTEIKEIVEVWRKYCVTLFADTYDASDHISITADSEREPGILRDEIRAAIKHLQQDKAVGTDEIPIEVIRDIGEFGVDILHIICSQIWDTGDTYASLTFGKLSTL</sequence>
<keyword evidence="1" id="KW-1185">Reference proteome</keyword>
<name>A0A6J1Q4Q0_9HYME</name>
<organism evidence="1 2">
    <name type="scientific">Temnothorax curvispinosus</name>
    <dbReference type="NCBI Taxonomy" id="300111"/>
    <lineage>
        <taxon>Eukaryota</taxon>
        <taxon>Metazoa</taxon>
        <taxon>Ecdysozoa</taxon>
        <taxon>Arthropoda</taxon>
        <taxon>Hexapoda</taxon>
        <taxon>Insecta</taxon>
        <taxon>Pterygota</taxon>
        <taxon>Neoptera</taxon>
        <taxon>Endopterygota</taxon>
        <taxon>Hymenoptera</taxon>
        <taxon>Apocrita</taxon>
        <taxon>Aculeata</taxon>
        <taxon>Formicoidea</taxon>
        <taxon>Formicidae</taxon>
        <taxon>Myrmicinae</taxon>
        <taxon>Temnothorax</taxon>
    </lineage>
</organism>